<comment type="similarity">
    <text evidence="2 6">Belongs to the peptidase S26 family.</text>
</comment>
<evidence type="ECO:0000259" key="7">
    <source>
        <dbReference type="Pfam" id="PF10502"/>
    </source>
</evidence>
<evidence type="ECO:0000256" key="5">
    <source>
        <dbReference type="ARBA" id="ARBA00022801"/>
    </source>
</evidence>
<dbReference type="AlphaFoldDB" id="A0A916PCL8"/>
<dbReference type="InterPro" id="IPR019533">
    <property type="entry name" value="Peptidase_S26"/>
</dbReference>
<reference evidence="8 9" key="1">
    <citation type="submission" date="2015-11" db="EMBL/GenBank/DDBJ databases">
        <authorList>
            <person name="Varghese N."/>
        </authorList>
    </citation>
    <scope>NUCLEOTIDE SEQUENCE [LARGE SCALE GENOMIC DNA]</scope>
    <source>
        <strain evidence="8 9">JGI-25</strain>
    </source>
</reference>
<keyword evidence="5 6" id="KW-0378">Hydrolase</keyword>
<dbReference type="GO" id="GO:0016020">
    <property type="term" value="C:membrane"/>
    <property type="evidence" value="ECO:0007669"/>
    <property type="project" value="UniProtKB-SubCell"/>
</dbReference>
<dbReference type="Gene3D" id="2.10.109.10">
    <property type="entry name" value="Umud Fragment, subunit A"/>
    <property type="match status" value="1"/>
</dbReference>
<dbReference type="GO" id="GO:0006465">
    <property type="term" value="P:signal peptide processing"/>
    <property type="evidence" value="ECO:0007669"/>
    <property type="project" value="InterPro"/>
</dbReference>
<evidence type="ECO:0000256" key="4">
    <source>
        <dbReference type="ARBA" id="ARBA00019232"/>
    </source>
</evidence>
<dbReference type="EC" id="3.4.21.89" evidence="3 6"/>
<evidence type="ECO:0000256" key="2">
    <source>
        <dbReference type="ARBA" id="ARBA00009370"/>
    </source>
</evidence>
<evidence type="ECO:0000313" key="9">
    <source>
        <dbReference type="Proteomes" id="UP000243105"/>
    </source>
</evidence>
<dbReference type="InterPro" id="IPR000223">
    <property type="entry name" value="Pept_S26A_signal_pept_1"/>
</dbReference>
<dbReference type="GO" id="GO:0009003">
    <property type="term" value="F:signal peptidase activity"/>
    <property type="evidence" value="ECO:0007669"/>
    <property type="project" value="UniProtKB-EC"/>
</dbReference>
<dbReference type="NCBIfam" id="TIGR02227">
    <property type="entry name" value="sigpep_I_bact"/>
    <property type="match status" value="1"/>
</dbReference>
<accession>A0A916PCL8</accession>
<keyword evidence="6" id="KW-0645">Protease</keyword>
<sequence>EGHSIEIINGKIYIDGVEKSEYVIEHDYYFMMGDNRDNSLDSRFWGFVPDKYIVGSPIIVYWSWNPDIPIFNIFAKLASVKFNRIGMIIK</sequence>
<comment type="caution">
    <text evidence="8">The sequence shown here is derived from an EMBL/GenBank/DDBJ whole genome shotgun (WGS) entry which is preliminary data.</text>
</comment>
<feature type="domain" description="Peptidase S26" evidence="7">
    <location>
        <begin position="22"/>
        <end position="62"/>
    </location>
</feature>
<dbReference type="InterPro" id="IPR019758">
    <property type="entry name" value="Pept_S26A_signal_pept_1_CS"/>
</dbReference>
<evidence type="ECO:0000256" key="1">
    <source>
        <dbReference type="ARBA" id="ARBA00000677"/>
    </source>
</evidence>
<dbReference type="RefSeq" id="WP_072264182.1">
    <property type="nucleotide sequence ID" value="NZ_CZVV01000135.1"/>
</dbReference>
<dbReference type="InterPro" id="IPR036286">
    <property type="entry name" value="LexA/Signal_pep-like_sf"/>
</dbReference>
<name>A0A916PCL8_KRYT1</name>
<gene>
    <name evidence="8" type="ORF">JGI25_01476</name>
</gene>
<dbReference type="Pfam" id="PF10502">
    <property type="entry name" value="Peptidase_S26"/>
    <property type="match status" value="1"/>
</dbReference>
<dbReference type="EMBL" id="CZVV01000135">
    <property type="protein sequence ID" value="CUT04801.1"/>
    <property type="molecule type" value="Genomic_DNA"/>
</dbReference>
<dbReference type="PANTHER" id="PTHR43390">
    <property type="entry name" value="SIGNAL PEPTIDASE I"/>
    <property type="match status" value="1"/>
</dbReference>
<organism evidence="8 9">
    <name type="scientific">Kryptobacter tengchongensis</name>
    <dbReference type="NCBI Taxonomy" id="1643429"/>
    <lineage>
        <taxon>Bacteria</taxon>
        <taxon>Pseudomonadati</taxon>
        <taxon>Candidatus Kryptoniota</taxon>
        <taxon>Candidatus Kryptobacter</taxon>
    </lineage>
</organism>
<feature type="non-terminal residue" evidence="8">
    <location>
        <position position="1"/>
    </location>
</feature>
<evidence type="ECO:0000256" key="3">
    <source>
        <dbReference type="ARBA" id="ARBA00013208"/>
    </source>
</evidence>
<dbReference type="PROSITE" id="PS00761">
    <property type="entry name" value="SPASE_I_3"/>
    <property type="match status" value="1"/>
</dbReference>
<proteinExistence type="inferred from homology"/>
<comment type="subcellular location">
    <subcellularLocation>
        <location evidence="6">Membrane</location>
        <topology evidence="6">Single-pass type II membrane protein</topology>
    </subcellularLocation>
</comment>
<dbReference type="GO" id="GO:0004252">
    <property type="term" value="F:serine-type endopeptidase activity"/>
    <property type="evidence" value="ECO:0007669"/>
    <property type="project" value="InterPro"/>
</dbReference>
<dbReference type="CDD" id="cd06530">
    <property type="entry name" value="S26_SPase_I"/>
    <property type="match status" value="1"/>
</dbReference>
<evidence type="ECO:0000313" key="8">
    <source>
        <dbReference type="EMBL" id="CUT04801.1"/>
    </source>
</evidence>
<evidence type="ECO:0000256" key="6">
    <source>
        <dbReference type="RuleBase" id="RU362042"/>
    </source>
</evidence>
<comment type="catalytic activity">
    <reaction evidence="1 6">
        <text>Cleavage of hydrophobic, N-terminal signal or leader sequences from secreted and periplasmic proteins.</text>
        <dbReference type="EC" id="3.4.21.89"/>
    </reaction>
</comment>
<dbReference type="PANTHER" id="PTHR43390:SF1">
    <property type="entry name" value="CHLOROPLAST PROCESSING PEPTIDASE"/>
    <property type="match status" value="1"/>
</dbReference>
<dbReference type="Proteomes" id="UP000243105">
    <property type="component" value="Unassembled WGS sequence"/>
</dbReference>
<dbReference type="SUPFAM" id="SSF51306">
    <property type="entry name" value="LexA/Signal peptidase"/>
    <property type="match status" value="1"/>
</dbReference>
<protein>
    <recommendedName>
        <fullName evidence="4 6">Signal peptidase I</fullName>
        <ecNumber evidence="3 6">3.4.21.89</ecNumber>
    </recommendedName>
</protein>